<dbReference type="GO" id="GO:0033744">
    <property type="term" value="F:L-methionine:thioredoxin-disulfide S-oxidoreductase activity"/>
    <property type="evidence" value="ECO:0007669"/>
    <property type="project" value="RHEA"/>
</dbReference>
<organism evidence="6 7">
    <name type="scientific">Ilyobacter polytropus (strain ATCC 51220 / DSM 2926 / LMG 16218 / CuHBu1)</name>
    <dbReference type="NCBI Taxonomy" id="572544"/>
    <lineage>
        <taxon>Bacteria</taxon>
        <taxon>Fusobacteriati</taxon>
        <taxon>Fusobacteriota</taxon>
        <taxon>Fusobacteriia</taxon>
        <taxon>Fusobacteriales</taxon>
        <taxon>Fusobacteriaceae</taxon>
        <taxon>Ilyobacter</taxon>
    </lineage>
</organism>
<evidence type="ECO:0000313" key="7">
    <source>
        <dbReference type="Proteomes" id="UP000006875"/>
    </source>
</evidence>
<dbReference type="GO" id="GO:0034599">
    <property type="term" value="P:cellular response to oxidative stress"/>
    <property type="evidence" value="ECO:0007669"/>
    <property type="project" value="TreeGrafter"/>
</dbReference>
<dbReference type="AlphaFoldDB" id="E3H6R8"/>
<keyword evidence="7" id="KW-1185">Reference proteome</keyword>
<dbReference type="InterPro" id="IPR036509">
    <property type="entry name" value="Met_Sox_Rdtase_MsrA_sf"/>
</dbReference>
<dbReference type="InterPro" id="IPR050162">
    <property type="entry name" value="MsrA_MetSO_reductase"/>
</dbReference>
<evidence type="ECO:0000259" key="5">
    <source>
        <dbReference type="Pfam" id="PF01625"/>
    </source>
</evidence>
<dbReference type="GO" id="GO:0008113">
    <property type="term" value="F:peptide-methionine (S)-S-oxide reductase activity"/>
    <property type="evidence" value="ECO:0007669"/>
    <property type="project" value="UniProtKB-UniRule"/>
</dbReference>
<evidence type="ECO:0000256" key="3">
    <source>
        <dbReference type="ARBA" id="ARBA00048782"/>
    </source>
</evidence>
<keyword evidence="1 4" id="KW-0560">Oxidoreductase</keyword>
<dbReference type="STRING" id="572544.Ilyop_0650"/>
<evidence type="ECO:0000313" key="6">
    <source>
        <dbReference type="EMBL" id="ADO82437.1"/>
    </source>
</evidence>
<dbReference type="HOGENOM" id="CLU_031040_10_2_0"/>
<dbReference type="Gene3D" id="3.30.1060.10">
    <property type="entry name" value="Peptide methionine sulphoxide reductase MsrA"/>
    <property type="match status" value="1"/>
</dbReference>
<dbReference type="GO" id="GO:0005737">
    <property type="term" value="C:cytoplasm"/>
    <property type="evidence" value="ECO:0007669"/>
    <property type="project" value="TreeGrafter"/>
</dbReference>
<dbReference type="Pfam" id="PF01625">
    <property type="entry name" value="PMSR"/>
    <property type="match status" value="1"/>
</dbReference>
<dbReference type="PANTHER" id="PTHR42799:SF2">
    <property type="entry name" value="MITOCHONDRIAL PEPTIDE METHIONINE SULFOXIDE REDUCTASE"/>
    <property type="match status" value="1"/>
</dbReference>
<dbReference type="EMBL" id="CP002281">
    <property type="protein sequence ID" value="ADO82437.1"/>
    <property type="molecule type" value="Genomic_DNA"/>
</dbReference>
<evidence type="ECO:0000256" key="1">
    <source>
        <dbReference type="ARBA" id="ARBA00023002"/>
    </source>
</evidence>
<gene>
    <name evidence="4" type="primary">msrA</name>
    <name evidence="6" type="ordered locus">Ilyop_0650</name>
</gene>
<dbReference type="Proteomes" id="UP000006875">
    <property type="component" value="Chromosome"/>
</dbReference>
<reference evidence="6 7" key="1">
    <citation type="journal article" date="2010" name="Stand. Genomic Sci.">
        <title>Complete genome sequence of Ilyobacter polytropus type strain (CuHbu1).</title>
        <authorList>
            <person name="Sikorski J."/>
            <person name="Chertkov O."/>
            <person name="Lapidus A."/>
            <person name="Nolan M."/>
            <person name="Lucas S."/>
            <person name="Del Rio T.G."/>
            <person name="Tice H."/>
            <person name="Cheng J.F."/>
            <person name="Tapia R."/>
            <person name="Han C."/>
            <person name="Goodwin L."/>
            <person name="Pitluck S."/>
            <person name="Liolios K."/>
            <person name="Ivanova N."/>
            <person name="Mavromatis K."/>
            <person name="Mikhailova N."/>
            <person name="Pati A."/>
            <person name="Chen A."/>
            <person name="Palaniappan K."/>
            <person name="Land M."/>
            <person name="Hauser L."/>
            <person name="Chang Y.J."/>
            <person name="Jeffries C.D."/>
            <person name="Brambilla E."/>
            <person name="Yasawong M."/>
            <person name="Rohde M."/>
            <person name="Pukall R."/>
            <person name="Spring S."/>
            <person name="Goker M."/>
            <person name="Woyke T."/>
            <person name="Bristow J."/>
            <person name="Eisen J.A."/>
            <person name="Markowitz V."/>
            <person name="Hugenholtz P."/>
            <person name="Kyrpides N.C."/>
            <person name="Klenk H.P."/>
        </authorList>
    </citation>
    <scope>NUCLEOTIDE SEQUENCE [LARGE SCALE GENOMIC DNA]</scope>
    <source>
        <strain evidence="7">ATCC 51220 / DSM 2926 / LMG 16218 / CuHBu1</strain>
    </source>
</reference>
<dbReference type="PANTHER" id="PTHR42799">
    <property type="entry name" value="MITOCHONDRIAL PEPTIDE METHIONINE SULFOXIDE REDUCTASE"/>
    <property type="match status" value="1"/>
</dbReference>
<comment type="catalytic activity">
    <reaction evidence="3 4">
        <text>[thioredoxin]-disulfide + L-methionine + H2O = L-methionine (S)-S-oxide + [thioredoxin]-dithiol</text>
        <dbReference type="Rhea" id="RHEA:19993"/>
        <dbReference type="Rhea" id="RHEA-COMP:10698"/>
        <dbReference type="Rhea" id="RHEA-COMP:10700"/>
        <dbReference type="ChEBI" id="CHEBI:15377"/>
        <dbReference type="ChEBI" id="CHEBI:29950"/>
        <dbReference type="ChEBI" id="CHEBI:50058"/>
        <dbReference type="ChEBI" id="CHEBI:57844"/>
        <dbReference type="ChEBI" id="CHEBI:58772"/>
        <dbReference type="EC" id="1.8.4.11"/>
    </reaction>
</comment>
<dbReference type="OrthoDB" id="4174719at2"/>
<dbReference type="SUPFAM" id="SSF55068">
    <property type="entry name" value="Peptide methionine sulfoxide reductase"/>
    <property type="match status" value="1"/>
</dbReference>
<sequence>MKTITLAGGCFWGIEAYFKRVRGVVHTSVGYSNGTKENPDYKEVCSGKTGHAEVCKIDYDDSILPLDKILDHFFRLIDPTVLNRQGNDTGTQYRTGVYYSSDDDLPEIKEFVKSIAKKYSSEIVTEIEPLHNFFPAEDYHQEYLEKNPSGYCHINFSLLKDEEKQDPV</sequence>
<feature type="domain" description="Peptide methionine sulphoxide reductase MsrA" evidence="5">
    <location>
        <begin position="3"/>
        <end position="153"/>
    </location>
</feature>
<feature type="active site" evidence="4">
    <location>
        <position position="10"/>
    </location>
</feature>
<dbReference type="RefSeq" id="WP_013387107.1">
    <property type="nucleotide sequence ID" value="NC_014632.1"/>
</dbReference>
<proteinExistence type="inferred from homology"/>
<dbReference type="EC" id="1.8.4.11" evidence="4"/>
<dbReference type="eggNOG" id="COG0225">
    <property type="taxonomic scope" value="Bacteria"/>
</dbReference>
<dbReference type="HAMAP" id="MF_01401">
    <property type="entry name" value="MsrA"/>
    <property type="match status" value="1"/>
</dbReference>
<accession>E3H6R8</accession>
<protein>
    <recommendedName>
        <fullName evidence="4">Peptide methionine sulfoxide reductase MsrA</fullName>
        <shortName evidence="4">Protein-methionine-S-oxide reductase</shortName>
        <ecNumber evidence="4">1.8.4.11</ecNumber>
    </recommendedName>
    <alternativeName>
        <fullName evidence="4">Peptide-methionine (S)-S-oxide reductase</fullName>
        <shortName evidence="4">Peptide Met(O) reductase</shortName>
    </alternativeName>
</protein>
<comment type="function">
    <text evidence="4">Has an important function as a repair enzyme for proteins that have been inactivated by oxidation. Catalyzes the reversible oxidation-reduction of methionine sulfoxide in proteins to methionine.</text>
</comment>
<comment type="similarity">
    <text evidence="4">Belongs to the MsrA Met sulfoxide reductase family.</text>
</comment>
<dbReference type="InterPro" id="IPR002569">
    <property type="entry name" value="Met_Sox_Rdtase_MsrA_dom"/>
</dbReference>
<comment type="catalytic activity">
    <reaction evidence="2 4">
        <text>L-methionyl-[protein] + [thioredoxin]-disulfide + H2O = L-methionyl-(S)-S-oxide-[protein] + [thioredoxin]-dithiol</text>
        <dbReference type="Rhea" id="RHEA:14217"/>
        <dbReference type="Rhea" id="RHEA-COMP:10698"/>
        <dbReference type="Rhea" id="RHEA-COMP:10700"/>
        <dbReference type="Rhea" id="RHEA-COMP:12313"/>
        <dbReference type="Rhea" id="RHEA-COMP:12315"/>
        <dbReference type="ChEBI" id="CHEBI:15377"/>
        <dbReference type="ChEBI" id="CHEBI:16044"/>
        <dbReference type="ChEBI" id="CHEBI:29950"/>
        <dbReference type="ChEBI" id="CHEBI:44120"/>
        <dbReference type="ChEBI" id="CHEBI:50058"/>
        <dbReference type="EC" id="1.8.4.11"/>
    </reaction>
</comment>
<evidence type="ECO:0000256" key="4">
    <source>
        <dbReference type="HAMAP-Rule" id="MF_01401"/>
    </source>
</evidence>
<name>E3H6R8_ILYPC</name>
<dbReference type="KEGG" id="ipo:Ilyop_0650"/>
<evidence type="ECO:0000256" key="2">
    <source>
        <dbReference type="ARBA" id="ARBA00047806"/>
    </source>
</evidence>
<dbReference type="NCBIfam" id="TIGR00401">
    <property type="entry name" value="msrA"/>
    <property type="match status" value="1"/>
</dbReference>